<feature type="binding site" description="in other chain" evidence="6">
    <location>
        <begin position="116"/>
        <end position="124"/>
    </location>
    <ligand>
        <name>5-phospho-alpha-D-ribose 1-diphosphate</name>
        <dbReference type="ChEBI" id="CHEBI:58017"/>
        <note>ligand shared between dimeric partners</note>
    </ligand>
</feature>
<dbReference type="Pfam" id="PF00156">
    <property type="entry name" value="Pribosyltran"/>
    <property type="match status" value="1"/>
</dbReference>
<evidence type="ECO:0000256" key="1">
    <source>
        <dbReference type="ARBA" id="ARBA00004889"/>
    </source>
</evidence>
<protein>
    <recommendedName>
        <fullName evidence="2 6">Orotate phosphoribosyltransferase</fullName>
        <shortName evidence="6">OPRT</shortName>
        <shortName evidence="6">OPRTase</shortName>
        <ecNumber evidence="2 6">2.4.2.10</ecNumber>
    </recommendedName>
</protein>
<feature type="binding site" evidence="6">
    <location>
        <position position="148"/>
    </location>
    <ligand>
        <name>orotate</name>
        <dbReference type="ChEBI" id="CHEBI:30839"/>
    </ligand>
</feature>
<name>A0A0V8RUW6_PYROC</name>
<gene>
    <name evidence="6" type="primary">pyrE</name>
    <name evidence="8" type="ORF">CF15_03355</name>
</gene>
<dbReference type="PANTHER" id="PTHR19278">
    <property type="entry name" value="OROTATE PHOSPHORIBOSYLTRANSFERASE"/>
    <property type="match status" value="1"/>
</dbReference>
<dbReference type="GO" id="GO:0000287">
    <property type="term" value="F:magnesium ion binding"/>
    <property type="evidence" value="ECO:0007669"/>
    <property type="project" value="UniProtKB-UniRule"/>
</dbReference>
<comment type="similarity">
    <text evidence="6">Belongs to the purine/pyrimidine phosphoribosyltransferase family. PyrE subfamily.</text>
</comment>
<dbReference type="HAMAP" id="MF_01208">
    <property type="entry name" value="PyrE"/>
    <property type="match status" value="1"/>
</dbReference>
<keyword evidence="3 6" id="KW-0328">Glycosyltransferase</keyword>
<dbReference type="UniPathway" id="UPA00070">
    <property type="reaction ID" value="UER00119"/>
</dbReference>
<dbReference type="Gene3D" id="3.40.50.2020">
    <property type="match status" value="1"/>
</dbReference>
<dbReference type="InterPro" id="IPR000836">
    <property type="entry name" value="PRTase_dom"/>
</dbReference>
<dbReference type="GO" id="GO:0044205">
    <property type="term" value="P:'de novo' UMP biosynthetic process"/>
    <property type="evidence" value="ECO:0007669"/>
    <property type="project" value="UniProtKB-UniRule"/>
</dbReference>
<comment type="subunit">
    <text evidence="6">Homodimer.</text>
</comment>
<evidence type="ECO:0000313" key="9">
    <source>
        <dbReference type="Proteomes" id="UP000053352"/>
    </source>
</evidence>
<feature type="binding site" evidence="6">
    <location>
        <position position="95"/>
    </location>
    <ligand>
        <name>5-phospho-alpha-D-ribose 1-diphosphate</name>
        <dbReference type="ChEBI" id="CHEBI:58017"/>
        <note>ligand shared between dimeric partners</note>
    </ligand>
</feature>
<feature type="binding site" evidence="6">
    <location>
        <position position="97"/>
    </location>
    <ligand>
        <name>5-phospho-alpha-D-ribose 1-diphosphate</name>
        <dbReference type="ChEBI" id="CHEBI:58017"/>
        <note>ligand shared between dimeric partners</note>
    </ligand>
</feature>
<dbReference type="InterPro" id="IPR004467">
    <property type="entry name" value="Or_phspho_trans_dom"/>
</dbReference>
<feature type="binding site" evidence="6">
    <location>
        <position position="120"/>
    </location>
    <ligand>
        <name>orotate</name>
        <dbReference type="ChEBI" id="CHEBI:30839"/>
    </ligand>
</feature>
<keyword evidence="5 6" id="KW-0665">Pyrimidine biosynthesis</keyword>
<dbReference type="RefSeq" id="WP_058370530.1">
    <property type="nucleotide sequence ID" value="NZ_LNTB01000001.1"/>
</dbReference>
<dbReference type="InterPro" id="IPR029057">
    <property type="entry name" value="PRTase-like"/>
</dbReference>
<organism evidence="8 9">
    <name type="scientific">Pyrodictium occultum</name>
    <dbReference type="NCBI Taxonomy" id="2309"/>
    <lineage>
        <taxon>Archaea</taxon>
        <taxon>Thermoproteota</taxon>
        <taxon>Thermoprotei</taxon>
        <taxon>Desulfurococcales</taxon>
        <taxon>Pyrodictiaceae</taxon>
        <taxon>Pyrodictium</taxon>
    </lineage>
</organism>
<dbReference type="Proteomes" id="UP000053352">
    <property type="component" value="Unassembled WGS sequence"/>
</dbReference>
<dbReference type="GO" id="GO:0004588">
    <property type="term" value="F:orotate phosphoribosyltransferase activity"/>
    <property type="evidence" value="ECO:0007669"/>
    <property type="project" value="UniProtKB-UniRule"/>
</dbReference>
<keyword evidence="9" id="KW-1185">Reference proteome</keyword>
<comment type="pathway">
    <text evidence="1 6">Pyrimidine metabolism; UMP biosynthesis via de novo pathway; UMP from orotate: step 1/2.</text>
</comment>
<dbReference type="OrthoDB" id="9089at2157"/>
<evidence type="ECO:0000256" key="5">
    <source>
        <dbReference type="ARBA" id="ARBA00022975"/>
    </source>
</evidence>
<evidence type="ECO:0000256" key="3">
    <source>
        <dbReference type="ARBA" id="ARBA00022676"/>
    </source>
</evidence>
<feature type="binding site" evidence="6">
    <location>
        <position position="91"/>
    </location>
    <ligand>
        <name>5-phospho-alpha-D-ribose 1-diphosphate</name>
        <dbReference type="ChEBI" id="CHEBI:58017"/>
        <note>ligand shared between dimeric partners</note>
    </ligand>
</feature>
<keyword evidence="6" id="KW-0460">Magnesium</keyword>
<reference evidence="8 9" key="1">
    <citation type="submission" date="2015-11" db="EMBL/GenBank/DDBJ databases">
        <title>Genome sequence of Pyrodictium occultum PL-19, a marine hyperthermophilic archaeon isolated from Volcano, Italy.</title>
        <authorList>
            <person name="Utturkar S."/>
            <person name="Huber H."/>
            <person name="Leptihn S."/>
            <person name="Brown S."/>
            <person name="Stetter K.O."/>
            <person name="Podar M."/>
        </authorList>
    </citation>
    <scope>NUCLEOTIDE SEQUENCE [LARGE SCALE GENOMIC DNA]</scope>
    <source>
        <strain evidence="8 9">PL-19</strain>
    </source>
</reference>
<dbReference type="STRING" id="2309.CF15_03355"/>
<comment type="cofactor">
    <cofactor evidence="6">
        <name>Mg(2+)</name>
        <dbReference type="ChEBI" id="CHEBI:18420"/>
    </cofactor>
</comment>
<dbReference type="AlphaFoldDB" id="A0A0V8RUW6"/>
<dbReference type="InterPro" id="IPR023031">
    <property type="entry name" value="OPRT"/>
</dbReference>
<feature type="domain" description="Phosphoribosyltransferase" evidence="7">
    <location>
        <begin position="58"/>
        <end position="155"/>
    </location>
</feature>
<evidence type="ECO:0000256" key="2">
    <source>
        <dbReference type="ARBA" id="ARBA00011971"/>
    </source>
</evidence>
<dbReference type="PANTHER" id="PTHR19278:SF9">
    <property type="entry name" value="URIDINE 5'-MONOPHOSPHATE SYNTHASE"/>
    <property type="match status" value="1"/>
</dbReference>
<evidence type="ECO:0000259" key="7">
    <source>
        <dbReference type="Pfam" id="PF00156"/>
    </source>
</evidence>
<comment type="catalytic activity">
    <reaction evidence="6">
        <text>orotidine 5'-phosphate + diphosphate = orotate + 5-phospho-alpha-D-ribose 1-diphosphate</text>
        <dbReference type="Rhea" id="RHEA:10380"/>
        <dbReference type="ChEBI" id="CHEBI:30839"/>
        <dbReference type="ChEBI" id="CHEBI:33019"/>
        <dbReference type="ChEBI" id="CHEBI:57538"/>
        <dbReference type="ChEBI" id="CHEBI:58017"/>
        <dbReference type="EC" id="2.4.2.10"/>
    </reaction>
</comment>
<dbReference type="EC" id="2.4.2.10" evidence="2 6"/>
<accession>A0A0V8RUW6</accession>
<dbReference type="SUPFAM" id="SSF53271">
    <property type="entry name" value="PRTase-like"/>
    <property type="match status" value="1"/>
</dbReference>
<dbReference type="GO" id="GO:0019856">
    <property type="term" value="P:pyrimidine nucleobase biosynthetic process"/>
    <property type="evidence" value="ECO:0007669"/>
    <property type="project" value="TreeGrafter"/>
</dbReference>
<dbReference type="CDD" id="cd06223">
    <property type="entry name" value="PRTases_typeI"/>
    <property type="match status" value="1"/>
</dbReference>
<evidence type="ECO:0000313" key="8">
    <source>
        <dbReference type="EMBL" id="KSW11852.1"/>
    </source>
</evidence>
<proteinExistence type="inferred from homology"/>
<sequence length="199" mass="21217">MDPEKLLARILVETGALQLGEFTLTSGAKSPVYIDLRRLPSYPRAFRAVLSLLHAASLEAEYDVVAGVATAGIAWAAGLALYAGKPMAYVRGEKKQHGLGRRVEGVVEGRTVLVVDDVATTGGSLASAVEALRGAGAETRYALVVVDREQGARERLEGMGVRLMRVATLRGVLRAAAEEGLLSREEARRVIASLYGEED</sequence>
<keyword evidence="4 6" id="KW-0808">Transferase</keyword>
<dbReference type="EMBL" id="LNTB01000001">
    <property type="protein sequence ID" value="KSW11852.1"/>
    <property type="molecule type" value="Genomic_DNA"/>
</dbReference>
<evidence type="ECO:0000256" key="6">
    <source>
        <dbReference type="HAMAP-Rule" id="MF_01208"/>
    </source>
</evidence>
<dbReference type="NCBIfam" id="TIGR00336">
    <property type="entry name" value="pyrE"/>
    <property type="match status" value="1"/>
</dbReference>
<comment type="caution">
    <text evidence="8">The sequence shown here is derived from an EMBL/GenBank/DDBJ whole genome shotgun (WGS) entry which is preliminary data.</text>
</comment>
<comment type="function">
    <text evidence="6">Catalyzes the transfer of a ribosyl phosphate group from 5-phosphoribose 1-diphosphate to orotate, leading to the formation of orotidine monophosphate (OMP).</text>
</comment>
<evidence type="ECO:0000256" key="4">
    <source>
        <dbReference type="ARBA" id="ARBA00022679"/>
    </source>
</evidence>
<comment type="caution">
    <text evidence="6">Lacks conserved residue(s) required for the propagation of feature annotation.</text>
</comment>